<accession>A0AC58RX16</accession>
<name>A0AC58RX16_TOBAC</name>
<reference evidence="1" key="1">
    <citation type="journal article" date="2014" name="Nat. Commun.">
        <title>The tobacco genome sequence and its comparison with those of tomato and potato.</title>
        <authorList>
            <person name="Sierro N."/>
            <person name="Battey J.N."/>
            <person name="Ouadi S."/>
            <person name="Bakaher N."/>
            <person name="Bovet L."/>
            <person name="Willig A."/>
            <person name="Goepfert S."/>
            <person name="Peitsch M.C."/>
            <person name="Ivanov N.V."/>
        </authorList>
    </citation>
    <scope>NUCLEOTIDE SEQUENCE [LARGE SCALE GENOMIC DNA]</scope>
</reference>
<sequence length="425" mass="47806">MAAKTDLDHNHSLFLHPSDTTGAPIISIQLTGSESYSTWSRAMKIQLLGKNKLVLVVGTLKKGNFDTELVLKELIAGILYARNARKVWEDLRERFDKVNASRDEFHSMARTQIFMISPTPSINKAYAIFVEWKSQRSVDNASVVGEGIDLAALLAGKGGNYQNHQKPKRNWNKRRDSEAIREGKWQRAPQLTADQYDQIMKLLNKDPPKEAMANMAGTTYSFMANIAKENLIVDTEATNHMVADLGMLTNVKDIIATRDKRVHLPSGDFTLVSYVGNCKITETGKVQDVLYVPEFAYNLLSVSKITRYLHCFVSFYPDFCLFQDLSNRKERGIGRKKDGLYLLAPKASLKAGNNTPLTVKGLSVRTIKKDIFLWHKRVGNASGGSLKELLGYKWEDCKSAIDSDDVCPMARHVRQPFSLNILFDP</sequence>
<dbReference type="Proteomes" id="UP000790787">
    <property type="component" value="Chromosome 9"/>
</dbReference>
<evidence type="ECO:0000313" key="2">
    <source>
        <dbReference type="RefSeq" id="XP_075077284.1"/>
    </source>
</evidence>
<organism evidence="1 2">
    <name type="scientific">Nicotiana tabacum</name>
    <name type="common">Common tobacco</name>
    <dbReference type="NCBI Taxonomy" id="4097"/>
    <lineage>
        <taxon>Eukaryota</taxon>
        <taxon>Viridiplantae</taxon>
        <taxon>Streptophyta</taxon>
        <taxon>Embryophyta</taxon>
        <taxon>Tracheophyta</taxon>
        <taxon>Spermatophyta</taxon>
        <taxon>Magnoliopsida</taxon>
        <taxon>eudicotyledons</taxon>
        <taxon>Gunneridae</taxon>
        <taxon>Pentapetalae</taxon>
        <taxon>asterids</taxon>
        <taxon>lamiids</taxon>
        <taxon>Solanales</taxon>
        <taxon>Solanaceae</taxon>
        <taxon>Nicotianoideae</taxon>
        <taxon>Nicotianeae</taxon>
        <taxon>Nicotiana</taxon>
    </lineage>
</organism>
<protein>
    <submittedName>
        <fullName evidence="2">Uncharacterized protein LOC142164019</fullName>
    </submittedName>
</protein>
<proteinExistence type="predicted"/>
<dbReference type="RefSeq" id="XP_075077284.1">
    <property type="nucleotide sequence ID" value="XM_075221183.1"/>
</dbReference>
<reference evidence="2" key="2">
    <citation type="submission" date="2025-08" db="UniProtKB">
        <authorList>
            <consortium name="RefSeq"/>
        </authorList>
    </citation>
    <scope>IDENTIFICATION</scope>
    <source>
        <tissue evidence="2">Leaf</tissue>
    </source>
</reference>
<keyword evidence="1" id="KW-1185">Reference proteome</keyword>
<evidence type="ECO:0000313" key="1">
    <source>
        <dbReference type="Proteomes" id="UP000790787"/>
    </source>
</evidence>
<gene>
    <name evidence="2" type="primary">LOC142164019</name>
</gene>